<keyword evidence="4" id="KW-0479">Metal-binding</keyword>
<evidence type="ECO:0000256" key="4">
    <source>
        <dbReference type="ARBA" id="ARBA00022723"/>
    </source>
</evidence>
<gene>
    <name evidence="8" type="ORF">METZ01_LOCUS306173</name>
</gene>
<dbReference type="InterPro" id="IPR022450">
    <property type="entry name" value="TsaD"/>
</dbReference>
<dbReference type="PANTHER" id="PTHR11735:SF6">
    <property type="entry name" value="TRNA N6-ADENOSINE THREONYLCARBAMOYLTRANSFERASE, MITOCHONDRIAL"/>
    <property type="match status" value="1"/>
</dbReference>
<dbReference type="GO" id="GO:0002949">
    <property type="term" value="P:tRNA threonylcarbamoyladenosine modification"/>
    <property type="evidence" value="ECO:0007669"/>
    <property type="project" value="InterPro"/>
</dbReference>
<dbReference type="PRINTS" id="PR00789">
    <property type="entry name" value="OSIALOPTASE"/>
</dbReference>
<dbReference type="PROSITE" id="PS01016">
    <property type="entry name" value="GLYCOPROTEASE"/>
    <property type="match status" value="1"/>
</dbReference>
<dbReference type="NCBIfam" id="TIGR03723">
    <property type="entry name" value="T6A_TsaD_YgjD"/>
    <property type="match status" value="1"/>
</dbReference>
<feature type="domain" description="Gcp-like" evidence="7">
    <location>
        <begin position="31"/>
        <end position="319"/>
    </location>
</feature>
<dbReference type="CDD" id="cd24133">
    <property type="entry name" value="ASKHA_NBD_TsaD_bac"/>
    <property type="match status" value="1"/>
</dbReference>
<evidence type="ECO:0000256" key="3">
    <source>
        <dbReference type="ARBA" id="ARBA00022694"/>
    </source>
</evidence>
<evidence type="ECO:0000256" key="6">
    <source>
        <dbReference type="ARBA" id="ARBA00048117"/>
    </source>
</evidence>
<dbReference type="EC" id="2.3.1.234" evidence="1"/>
<dbReference type="Pfam" id="PF00814">
    <property type="entry name" value="TsaD"/>
    <property type="match status" value="1"/>
</dbReference>
<dbReference type="InterPro" id="IPR017861">
    <property type="entry name" value="KAE1/TsaD"/>
</dbReference>
<evidence type="ECO:0000256" key="2">
    <source>
        <dbReference type="ARBA" id="ARBA00022679"/>
    </source>
</evidence>
<dbReference type="SUPFAM" id="SSF53067">
    <property type="entry name" value="Actin-like ATPase domain"/>
    <property type="match status" value="2"/>
</dbReference>
<organism evidence="8">
    <name type="scientific">marine metagenome</name>
    <dbReference type="NCBI Taxonomy" id="408172"/>
    <lineage>
        <taxon>unclassified sequences</taxon>
        <taxon>metagenomes</taxon>
        <taxon>ecological metagenomes</taxon>
    </lineage>
</organism>
<dbReference type="InterPro" id="IPR017860">
    <property type="entry name" value="Peptidase_M22_CS"/>
</dbReference>
<dbReference type="GO" id="GO:0046872">
    <property type="term" value="F:metal ion binding"/>
    <property type="evidence" value="ECO:0007669"/>
    <property type="project" value="UniProtKB-KW"/>
</dbReference>
<name>A0A382MWQ6_9ZZZZ</name>
<feature type="non-terminal residue" evidence="8">
    <location>
        <position position="350"/>
    </location>
</feature>
<evidence type="ECO:0000256" key="1">
    <source>
        <dbReference type="ARBA" id="ARBA00012156"/>
    </source>
</evidence>
<accession>A0A382MWQ6</accession>
<dbReference type="InterPro" id="IPR043129">
    <property type="entry name" value="ATPase_NBD"/>
</dbReference>
<comment type="catalytic activity">
    <reaction evidence="6">
        <text>L-threonylcarbamoyladenylate + adenosine(37) in tRNA = N(6)-L-threonylcarbamoyladenosine(37) in tRNA + AMP + H(+)</text>
        <dbReference type="Rhea" id="RHEA:37059"/>
        <dbReference type="Rhea" id="RHEA-COMP:10162"/>
        <dbReference type="Rhea" id="RHEA-COMP:10163"/>
        <dbReference type="ChEBI" id="CHEBI:15378"/>
        <dbReference type="ChEBI" id="CHEBI:73682"/>
        <dbReference type="ChEBI" id="CHEBI:74411"/>
        <dbReference type="ChEBI" id="CHEBI:74418"/>
        <dbReference type="ChEBI" id="CHEBI:456215"/>
        <dbReference type="EC" id="2.3.1.234"/>
    </reaction>
</comment>
<keyword evidence="5" id="KW-0012">Acyltransferase</keyword>
<reference evidence="8" key="1">
    <citation type="submission" date="2018-05" db="EMBL/GenBank/DDBJ databases">
        <authorList>
            <person name="Lanie J.A."/>
            <person name="Ng W.-L."/>
            <person name="Kazmierczak K.M."/>
            <person name="Andrzejewski T.M."/>
            <person name="Davidsen T.M."/>
            <person name="Wayne K.J."/>
            <person name="Tettelin H."/>
            <person name="Glass J.I."/>
            <person name="Rusch D."/>
            <person name="Podicherti R."/>
            <person name="Tsui H.-C.T."/>
            <person name="Winkler M.E."/>
        </authorList>
    </citation>
    <scope>NUCLEOTIDE SEQUENCE</scope>
</reference>
<evidence type="ECO:0000259" key="7">
    <source>
        <dbReference type="Pfam" id="PF00814"/>
    </source>
</evidence>
<dbReference type="AlphaFoldDB" id="A0A382MWQ6"/>
<protein>
    <recommendedName>
        <fullName evidence="1">N(6)-L-threonylcarbamoyladenine synthase</fullName>
        <ecNumber evidence="1">2.3.1.234</ecNumber>
    </recommendedName>
</protein>
<dbReference type="GO" id="GO:0061711">
    <property type="term" value="F:tRNA N(6)-L-threonylcarbamoyladenine synthase activity"/>
    <property type="evidence" value="ECO:0007669"/>
    <property type="project" value="UniProtKB-EC"/>
</dbReference>
<dbReference type="PANTHER" id="PTHR11735">
    <property type="entry name" value="TRNA N6-ADENOSINE THREONYLCARBAMOYLTRANSFERASE"/>
    <property type="match status" value="1"/>
</dbReference>
<keyword evidence="2" id="KW-0808">Transferase</keyword>
<dbReference type="InterPro" id="IPR000905">
    <property type="entry name" value="Gcp-like_dom"/>
</dbReference>
<proteinExistence type="inferred from homology"/>
<dbReference type="NCBIfam" id="TIGR00329">
    <property type="entry name" value="gcp_kae1"/>
    <property type="match status" value="1"/>
</dbReference>
<dbReference type="Gene3D" id="3.30.420.40">
    <property type="match status" value="2"/>
</dbReference>
<dbReference type="EMBL" id="UINC01096439">
    <property type="protein sequence ID" value="SVC53319.1"/>
    <property type="molecule type" value="Genomic_DNA"/>
</dbReference>
<evidence type="ECO:0000313" key="8">
    <source>
        <dbReference type="EMBL" id="SVC53319.1"/>
    </source>
</evidence>
<keyword evidence="3" id="KW-0819">tRNA processing</keyword>
<dbReference type="FunFam" id="3.30.420.40:FF:000012">
    <property type="entry name" value="tRNA N6-adenosine threonylcarbamoyltransferase"/>
    <property type="match status" value="1"/>
</dbReference>
<feature type="non-terminal residue" evidence="8">
    <location>
        <position position="1"/>
    </location>
</feature>
<dbReference type="HAMAP" id="MF_01445">
    <property type="entry name" value="TsaD"/>
    <property type="match status" value="1"/>
</dbReference>
<evidence type="ECO:0000256" key="5">
    <source>
        <dbReference type="ARBA" id="ARBA00023315"/>
    </source>
</evidence>
<sequence length="350" mass="38410">MKKKLTFLGIETSCDETAAAIVKENNDGTGEILSNIVSSQVEEHREFGGIVPEVAARAHVEKIEFIVQKAIKESKLNLENLDGIAATAGPGLIVCLTVGLNTGKAIAGSLKKPFVAVNHLEGHALSPKINNKIEFPYLLLLISGGHTQFLEVNGVNNYKRLGTTIDDALGEAFDKTAKLLGIEFPGGPKIEEWAKKGDEDYFKLPKPILKTGGCNLSFAGLKTAVLRTSKKLKNEKEKYHLAASFQKTINEILYEKTKVAMEEFLKNKKNRKNIFVIAGGVASNLSIRKNLTEVAKEKNFTSIFPPINLCSDNAAMIAWAGIERYKINLIDNLEFPSKARWPLDDSAPFL</sequence>